<dbReference type="AlphaFoldDB" id="V4AMV0"/>
<keyword evidence="5 8" id="KW-1133">Transmembrane helix</keyword>
<keyword evidence="11" id="KW-1185">Reference proteome</keyword>
<keyword evidence="7" id="KW-0175">Coiled coil</keyword>
<keyword evidence="4 8" id="KW-0812">Transmembrane</keyword>
<comment type="similarity">
    <text evidence="2">Belongs to the chloride channel MCLC family.</text>
</comment>
<dbReference type="InterPro" id="IPR009231">
    <property type="entry name" value="Chloride_chnl_CLIC-like"/>
</dbReference>
<sequence>MKFTVVVLILLVSPVFTEEKNDDDDIDPFDMLNFDHASMSMENKKVKKDNLLDKKKVKESAINKKEKREKEIPLPEKTEIKIEIPMESLSKEKPSSENQPVFDLRKCPIKKSPASPLFRQFVKTFLNHISKKVLYSGEYDMRLQLTVEDIEILKRYGESETEVDIYTAHTILTGMMYNFREVSTGDKSGHRLWIEEQLGFSLEKLVQIMIVVVLMAGICALFIYLKFSVKQLFIIVFVFLFFTSWLLTWYTLCKKEMSKQHYIISKEMPEYCKSRENQDAGFLSVTFSWFASPFRYEKDECLEYFEHLVINPYIKVSPVEALAVTLTRFTVAPLSHIAEELSKALRMFLKDLPVHIAPIAMIGLSVFGFLFLFMCFGYRVSSFLFTIGPGEQNIDGQLQALKEEIEKGREETKALILNQQKIPKDLQKYLNKTSQDPVIGHVPEQLTLPNHGDASSNTCSGAKSTFSKLEVIPSIDCNSETGVANSITEKDPSKTDPLNKNKVSAMASSNENGVVSNVNENRVVAAGNESRKGPDKNENVKGPNMNEKVSVRTETGVISSRNVNGEGSAKNENIEEPGFIEIGAVSDKNESGKPRPVQCTDNQVNGGIEEINLKKS</sequence>
<feature type="signal peptide" evidence="9">
    <location>
        <begin position="1"/>
        <end position="17"/>
    </location>
</feature>
<dbReference type="GeneID" id="20247526"/>
<proteinExistence type="inferred from homology"/>
<dbReference type="GO" id="GO:0005254">
    <property type="term" value="F:chloride channel activity"/>
    <property type="evidence" value="ECO:0007669"/>
    <property type="project" value="TreeGrafter"/>
</dbReference>
<gene>
    <name evidence="10" type="ORF">LOTGIDRAFT_228065</name>
</gene>
<dbReference type="STRING" id="225164.V4AMV0"/>
<evidence type="ECO:0000256" key="5">
    <source>
        <dbReference type="ARBA" id="ARBA00022989"/>
    </source>
</evidence>
<dbReference type="GO" id="GO:0016020">
    <property type="term" value="C:membrane"/>
    <property type="evidence" value="ECO:0007669"/>
    <property type="project" value="UniProtKB-SubCell"/>
</dbReference>
<evidence type="ECO:0000256" key="9">
    <source>
        <dbReference type="SAM" id="SignalP"/>
    </source>
</evidence>
<evidence type="ECO:0000256" key="3">
    <source>
        <dbReference type="ARBA" id="ARBA00015571"/>
    </source>
</evidence>
<evidence type="ECO:0000256" key="7">
    <source>
        <dbReference type="SAM" id="Coils"/>
    </source>
</evidence>
<dbReference type="GO" id="GO:0005783">
    <property type="term" value="C:endoplasmic reticulum"/>
    <property type="evidence" value="ECO:0007669"/>
    <property type="project" value="TreeGrafter"/>
</dbReference>
<dbReference type="RefSeq" id="XP_009044054.1">
    <property type="nucleotide sequence ID" value="XM_009045806.1"/>
</dbReference>
<dbReference type="KEGG" id="lgi:LOTGIDRAFT_228065"/>
<keyword evidence="6 8" id="KW-0472">Membrane</keyword>
<protein>
    <recommendedName>
        <fullName evidence="3">Chloride channel CLIC-like protein 1</fullName>
    </recommendedName>
</protein>
<feature type="coiled-coil region" evidence="7">
    <location>
        <begin position="391"/>
        <end position="418"/>
    </location>
</feature>
<dbReference type="Pfam" id="PF05934">
    <property type="entry name" value="MCLC"/>
    <property type="match status" value="1"/>
</dbReference>
<dbReference type="OrthoDB" id="10037397at2759"/>
<evidence type="ECO:0000256" key="4">
    <source>
        <dbReference type="ARBA" id="ARBA00022692"/>
    </source>
</evidence>
<dbReference type="CTD" id="20247526"/>
<reference evidence="10 11" key="1">
    <citation type="journal article" date="2013" name="Nature">
        <title>Insights into bilaterian evolution from three spiralian genomes.</title>
        <authorList>
            <person name="Simakov O."/>
            <person name="Marletaz F."/>
            <person name="Cho S.J."/>
            <person name="Edsinger-Gonzales E."/>
            <person name="Havlak P."/>
            <person name="Hellsten U."/>
            <person name="Kuo D.H."/>
            <person name="Larsson T."/>
            <person name="Lv J."/>
            <person name="Arendt D."/>
            <person name="Savage R."/>
            <person name="Osoegawa K."/>
            <person name="de Jong P."/>
            <person name="Grimwood J."/>
            <person name="Chapman J.A."/>
            <person name="Shapiro H."/>
            <person name="Aerts A."/>
            <person name="Otillar R.P."/>
            <person name="Terry A.Y."/>
            <person name="Boore J.L."/>
            <person name="Grigoriev I.V."/>
            <person name="Lindberg D.R."/>
            <person name="Seaver E.C."/>
            <person name="Weisblat D.A."/>
            <person name="Putnam N.H."/>
            <person name="Rokhsar D.S."/>
        </authorList>
    </citation>
    <scope>NUCLEOTIDE SEQUENCE [LARGE SCALE GENOMIC DNA]</scope>
</reference>
<dbReference type="PANTHER" id="PTHR34093:SF1">
    <property type="entry name" value="CHLORIDE CHANNEL CLIC-LIKE PROTEIN 1"/>
    <property type="match status" value="1"/>
</dbReference>
<dbReference type="Proteomes" id="UP000030746">
    <property type="component" value="Unassembled WGS sequence"/>
</dbReference>
<evidence type="ECO:0000256" key="8">
    <source>
        <dbReference type="SAM" id="Phobius"/>
    </source>
</evidence>
<organism evidence="10 11">
    <name type="scientific">Lottia gigantea</name>
    <name type="common">Giant owl limpet</name>
    <dbReference type="NCBI Taxonomy" id="225164"/>
    <lineage>
        <taxon>Eukaryota</taxon>
        <taxon>Metazoa</taxon>
        <taxon>Spiralia</taxon>
        <taxon>Lophotrochozoa</taxon>
        <taxon>Mollusca</taxon>
        <taxon>Gastropoda</taxon>
        <taxon>Patellogastropoda</taxon>
        <taxon>Lottioidea</taxon>
        <taxon>Lottiidae</taxon>
        <taxon>Lottia</taxon>
    </lineage>
</organism>
<evidence type="ECO:0000313" key="10">
    <source>
        <dbReference type="EMBL" id="ESP05509.1"/>
    </source>
</evidence>
<feature type="transmembrane region" description="Helical" evidence="8">
    <location>
        <begin position="356"/>
        <end position="378"/>
    </location>
</feature>
<dbReference type="HOGENOM" id="CLU_443646_0_0_1"/>
<accession>V4AMV0</accession>
<dbReference type="EMBL" id="KB199650">
    <property type="protein sequence ID" value="ESP05509.1"/>
    <property type="molecule type" value="Genomic_DNA"/>
</dbReference>
<dbReference type="PANTHER" id="PTHR34093">
    <property type="entry name" value="CHLORIDE CHANNEL CLIC-LIKE PROTEIN 1"/>
    <property type="match status" value="1"/>
</dbReference>
<evidence type="ECO:0000256" key="2">
    <source>
        <dbReference type="ARBA" id="ARBA00005944"/>
    </source>
</evidence>
<feature type="transmembrane region" description="Helical" evidence="8">
    <location>
        <begin position="232"/>
        <end position="252"/>
    </location>
</feature>
<feature type="chain" id="PRO_5004718778" description="Chloride channel CLIC-like protein 1" evidence="9">
    <location>
        <begin position="18"/>
        <end position="616"/>
    </location>
</feature>
<keyword evidence="9" id="KW-0732">Signal</keyword>
<dbReference type="OMA" id="VQDDEWI"/>
<name>V4AMV0_LOTGI</name>
<feature type="transmembrane region" description="Helical" evidence="8">
    <location>
        <begin position="205"/>
        <end position="225"/>
    </location>
</feature>
<comment type="subcellular location">
    <subcellularLocation>
        <location evidence="1">Membrane</location>
        <topology evidence="1">Multi-pass membrane protein</topology>
    </subcellularLocation>
</comment>
<evidence type="ECO:0000256" key="6">
    <source>
        <dbReference type="ARBA" id="ARBA00023136"/>
    </source>
</evidence>
<evidence type="ECO:0000313" key="11">
    <source>
        <dbReference type="Proteomes" id="UP000030746"/>
    </source>
</evidence>
<evidence type="ECO:0000256" key="1">
    <source>
        <dbReference type="ARBA" id="ARBA00004141"/>
    </source>
</evidence>